<accession>A0A8T3APD1</accession>
<dbReference type="OrthoDB" id="2113341at2759"/>
<evidence type="ECO:0000256" key="1">
    <source>
        <dbReference type="ARBA" id="ARBA00000189"/>
    </source>
</evidence>
<feature type="disulfide bond" evidence="18">
    <location>
        <begin position="33"/>
        <end position="112"/>
    </location>
</feature>
<protein>
    <recommendedName>
        <fullName evidence="19">Peroxidase</fullName>
        <ecNumber evidence="19">1.11.1.7</ecNumber>
    </recommendedName>
</protein>
<evidence type="ECO:0000256" key="7">
    <source>
        <dbReference type="ARBA" id="ARBA00022723"/>
    </source>
</evidence>
<evidence type="ECO:0000256" key="2">
    <source>
        <dbReference type="ARBA" id="ARBA00002322"/>
    </source>
</evidence>
<evidence type="ECO:0000256" key="4">
    <source>
        <dbReference type="ARBA" id="ARBA00022525"/>
    </source>
</evidence>
<evidence type="ECO:0000256" key="16">
    <source>
        <dbReference type="PIRSR" id="PIRSR600823-3"/>
    </source>
</evidence>
<dbReference type="GO" id="GO:0005576">
    <property type="term" value="C:extracellular region"/>
    <property type="evidence" value="ECO:0007669"/>
    <property type="project" value="UniProtKB-SubCell"/>
</dbReference>
<sequence>MASLTLLLSFALAALLFGFSNAQVMFGFYNYVCPNAEAIVNKEMVDIMAVAPSLAGPLLRMHYHDCFVKGCDASILVNPSAKKATEKVAPPNLSIRGFEVIDRIKEKLEAACPGIVSCADIIALVARDAVALTHGPCYQVETGRRDGTRSVAQDVIGNLVPPTSNITALKAVFLQKGLTLKDLVVLSGAHTIGTSHCSSFSSRLYNATGKGDTDPTLDKNYVPRLKSKCKPNDQKTLVEMDPGSFKTFDVGYFKQVSKRRSLFLSDEALLHDSETRRYVEHQAMASPDEFFRDFAVSMVKMGRLEVLTNEKGEIRKRCGFVN</sequence>
<dbReference type="AlphaFoldDB" id="A0A8T3APD1"/>
<dbReference type="PRINTS" id="PR00458">
    <property type="entry name" value="PEROXIDASE"/>
</dbReference>
<dbReference type="Pfam" id="PF00141">
    <property type="entry name" value="peroxidase"/>
    <property type="match status" value="1"/>
</dbReference>
<evidence type="ECO:0000256" key="3">
    <source>
        <dbReference type="ARBA" id="ARBA00006873"/>
    </source>
</evidence>
<feature type="signal peptide" evidence="19">
    <location>
        <begin position="1"/>
        <end position="22"/>
    </location>
</feature>
<gene>
    <name evidence="21" type="ORF">KFK09_021102</name>
</gene>
<evidence type="ECO:0000256" key="18">
    <source>
        <dbReference type="PIRSR" id="PIRSR600823-5"/>
    </source>
</evidence>
<feature type="site" description="Transition state stabilizer" evidence="17">
    <location>
        <position position="60"/>
    </location>
</feature>
<feature type="binding site" evidence="16">
    <location>
        <position position="191"/>
    </location>
    <ligand>
        <name>Ca(2+)</name>
        <dbReference type="ChEBI" id="CHEBI:29108"/>
        <label>2</label>
    </ligand>
</feature>
<keyword evidence="4 19" id="KW-0964">Secreted</keyword>
<feature type="domain" description="Plant heme peroxidase family profile" evidence="20">
    <location>
        <begin position="23"/>
        <end position="322"/>
    </location>
</feature>
<evidence type="ECO:0000256" key="5">
    <source>
        <dbReference type="ARBA" id="ARBA00022559"/>
    </source>
</evidence>
<keyword evidence="22" id="KW-1185">Reference proteome</keyword>
<dbReference type="EMBL" id="JAGYWB010000015">
    <property type="protein sequence ID" value="KAI0497864.1"/>
    <property type="molecule type" value="Genomic_DNA"/>
</dbReference>
<dbReference type="GO" id="GO:0020037">
    <property type="term" value="F:heme binding"/>
    <property type="evidence" value="ECO:0007669"/>
    <property type="project" value="UniProtKB-UniRule"/>
</dbReference>
<organism evidence="21 22">
    <name type="scientific">Dendrobium nobile</name>
    <name type="common">Orchid</name>
    <dbReference type="NCBI Taxonomy" id="94219"/>
    <lineage>
        <taxon>Eukaryota</taxon>
        <taxon>Viridiplantae</taxon>
        <taxon>Streptophyta</taxon>
        <taxon>Embryophyta</taxon>
        <taxon>Tracheophyta</taxon>
        <taxon>Spermatophyta</taxon>
        <taxon>Magnoliopsida</taxon>
        <taxon>Liliopsida</taxon>
        <taxon>Asparagales</taxon>
        <taxon>Orchidaceae</taxon>
        <taxon>Epidendroideae</taxon>
        <taxon>Malaxideae</taxon>
        <taxon>Dendrobiinae</taxon>
        <taxon>Dendrobium</taxon>
    </lineage>
</organism>
<feature type="binding site" evidence="16">
    <location>
        <position position="65"/>
    </location>
    <ligand>
        <name>Ca(2+)</name>
        <dbReference type="ChEBI" id="CHEBI:29108"/>
        <label>1</label>
    </ligand>
</feature>
<dbReference type="GO" id="GO:0140825">
    <property type="term" value="F:lactoperoxidase activity"/>
    <property type="evidence" value="ECO:0007669"/>
    <property type="project" value="UniProtKB-EC"/>
</dbReference>
<name>A0A8T3APD1_DENNO</name>
<feature type="binding site" evidence="16">
    <location>
        <position position="68"/>
    </location>
    <ligand>
        <name>Ca(2+)</name>
        <dbReference type="ChEBI" id="CHEBI:29108"/>
        <label>1</label>
    </ligand>
</feature>
<comment type="catalytic activity">
    <reaction evidence="1 19">
        <text>2 a phenolic donor + H2O2 = 2 a phenolic radical donor + 2 H2O</text>
        <dbReference type="Rhea" id="RHEA:56136"/>
        <dbReference type="ChEBI" id="CHEBI:15377"/>
        <dbReference type="ChEBI" id="CHEBI:16240"/>
        <dbReference type="ChEBI" id="CHEBI:139520"/>
        <dbReference type="ChEBI" id="CHEBI:139521"/>
        <dbReference type="EC" id="1.11.1.7"/>
    </reaction>
</comment>
<dbReference type="InterPro" id="IPR002016">
    <property type="entry name" value="Haem_peroxidase"/>
</dbReference>
<evidence type="ECO:0000256" key="15">
    <source>
        <dbReference type="PIRSR" id="PIRSR600823-1"/>
    </source>
</evidence>
<feature type="disulfide bond" evidence="18">
    <location>
        <begin position="197"/>
        <end position="229"/>
    </location>
</feature>
<evidence type="ECO:0000256" key="10">
    <source>
        <dbReference type="ARBA" id="ARBA00023002"/>
    </source>
</evidence>
<comment type="cofactor">
    <cofactor evidence="16 19">
        <name>Ca(2+)</name>
        <dbReference type="ChEBI" id="CHEBI:29108"/>
    </cofactor>
    <text evidence="16 19">Binds 2 calcium ions per subunit.</text>
</comment>
<comment type="subcellular location">
    <subcellularLocation>
        <location evidence="19">Secreted</location>
    </subcellularLocation>
</comment>
<dbReference type="InterPro" id="IPR000823">
    <property type="entry name" value="Peroxidase_pln"/>
</dbReference>
<dbReference type="InterPro" id="IPR019793">
    <property type="entry name" value="Peroxidases_heam-ligand_BS"/>
</dbReference>
<reference evidence="21" key="1">
    <citation type="journal article" date="2022" name="Front. Genet.">
        <title>Chromosome-Scale Assembly of the Dendrobium nobile Genome Provides Insights Into the Molecular Mechanism of the Biosynthesis of the Medicinal Active Ingredient of Dendrobium.</title>
        <authorList>
            <person name="Xu Q."/>
            <person name="Niu S.-C."/>
            <person name="Li K.-L."/>
            <person name="Zheng P.-J."/>
            <person name="Zhang X.-J."/>
            <person name="Jia Y."/>
            <person name="Liu Y."/>
            <person name="Niu Y.-X."/>
            <person name="Yu L.-H."/>
            <person name="Chen D.-F."/>
            <person name="Zhang G.-Q."/>
        </authorList>
    </citation>
    <scope>NUCLEOTIDE SEQUENCE</scope>
    <source>
        <tissue evidence="21">Leaf</tissue>
    </source>
</reference>
<comment type="caution">
    <text evidence="21">The sequence shown here is derived from an EMBL/GenBank/DDBJ whole genome shotgun (WGS) entry which is preliminary data.</text>
</comment>
<evidence type="ECO:0000256" key="11">
    <source>
        <dbReference type="ARBA" id="ARBA00023004"/>
    </source>
</evidence>
<keyword evidence="14 19" id="KW-0376">Hydrogen peroxide</keyword>
<feature type="binding site" evidence="16">
    <location>
        <position position="72"/>
    </location>
    <ligand>
        <name>Ca(2+)</name>
        <dbReference type="ChEBI" id="CHEBI:29108"/>
        <label>1</label>
    </ligand>
</feature>
<comment type="function">
    <text evidence="2">Removal of H(2)O(2), oxidation of toxic reductants, biosynthesis and degradation of lignin, suberization, auxin catabolism, response to environmental stresses such as wounding, pathogen attack and oxidative stress. These functions might be dependent on each isozyme/isoform in each plant tissue.</text>
</comment>
<dbReference type="CDD" id="cd00693">
    <property type="entry name" value="secretory_peroxidase"/>
    <property type="match status" value="1"/>
</dbReference>
<evidence type="ECO:0000256" key="6">
    <source>
        <dbReference type="ARBA" id="ARBA00022617"/>
    </source>
</evidence>
<comment type="cofactor">
    <cofactor evidence="16 19">
        <name>heme b</name>
        <dbReference type="ChEBI" id="CHEBI:60344"/>
    </cofactor>
    <text evidence="16 19">Binds 1 heme b (iron(II)-protoporphyrin IX) group per subunit.</text>
</comment>
<keyword evidence="5 19" id="KW-0575">Peroxidase</keyword>
<evidence type="ECO:0000313" key="22">
    <source>
        <dbReference type="Proteomes" id="UP000829196"/>
    </source>
</evidence>
<comment type="similarity">
    <text evidence="19">Belongs to the peroxidase family. Classical plant (class III) peroxidase subfamily.</text>
</comment>
<dbReference type="FunFam" id="1.10.520.10:FF:000001">
    <property type="entry name" value="Peroxidase"/>
    <property type="match status" value="1"/>
</dbReference>
<feature type="binding site" evidence="16">
    <location>
        <position position="249"/>
    </location>
    <ligand>
        <name>Ca(2+)</name>
        <dbReference type="ChEBI" id="CHEBI:29108"/>
        <label>2</label>
    </ligand>
</feature>
<feature type="disulfide bond" evidence="18">
    <location>
        <begin position="118"/>
        <end position="318"/>
    </location>
</feature>
<evidence type="ECO:0000256" key="8">
    <source>
        <dbReference type="ARBA" id="ARBA00022729"/>
    </source>
</evidence>
<feature type="binding site" evidence="16">
    <location>
        <position position="70"/>
    </location>
    <ligand>
        <name>Ca(2+)</name>
        <dbReference type="ChEBI" id="CHEBI:29108"/>
        <label>1</label>
    </ligand>
</feature>
<feature type="binding site" evidence="16">
    <location>
        <position position="241"/>
    </location>
    <ligand>
        <name>Ca(2+)</name>
        <dbReference type="ChEBI" id="CHEBI:29108"/>
        <label>2</label>
    </ligand>
</feature>
<dbReference type="Proteomes" id="UP000829196">
    <property type="component" value="Unassembled WGS sequence"/>
</dbReference>
<evidence type="ECO:0000256" key="9">
    <source>
        <dbReference type="ARBA" id="ARBA00022837"/>
    </source>
</evidence>
<feature type="chain" id="PRO_5035967865" description="Peroxidase" evidence="19">
    <location>
        <begin position="23"/>
        <end position="322"/>
    </location>
</feature>
<evidence type="ECO:0000256" key="14">
    <source>
        <dbReference type="ARBA" id="ARBA00023324"/>
    </source>
</evidence>
<feature type="binding site" evidence="16">
    <location>
        <position position="86"/>
    </location>
    <ligand>
        <name>Ca(2+)</name>
        <dbReference type="ChEBI" id="CHEBI:29108"/>
        <label>1</label>
    </ligand>
</feature>
<keyword evidence="7 16" id="KW-0479">Metal-binding</keyword>
<keyword evidence="8 19" id="KW-0732">Signal</keyword>
<dbReference type="EC" id="1.11.1.7" evidence="19"/>
<dbReference type="Gene3D" id="1.10.520.10">
    <property type="match status" value="1"/>
</dbReference>
<feature type="binding site" description="axial binding residue" evidence="16">
    <location>
        <position position="190"/>
    </location>
    <ligand>
        <name>heme b</name>
        <dbReference type="ChEBI" id="CHEBI:60344"/>
    </ligand>
    <ligandPart>
        <name>Fe</name>
        <dbReference type="ChEBI" id="CHEBI:18248"/>
    </ligandPart>
</feature>
<keyword evidence="12 18" id="KW-1015">Disulfide bond</keyword>
<dbReference type="PRINTS" id="PR00461">
    <property type="entry name" value="PLPEROXIDASE"/>
</dbReference>
<keyword evidence="6 19" id="KW-0349">Heme</keyword>
<feature type="binding site" evidence="16">
    <location>
        <position position="74"/>
    </location>
    <ligand>
        <name>Ca(2+)</name>
        <dbReference type="ChEBI" id="CHEBI:29108"/>
        <label>1</label>
    </ligand>
</feature>
<keyword evidence="11 16" id="KW-0408">Iron</keyword>
<dbReference type="PANTHER" id="PTHR31235">
    <property type="entry name" value="PEROXIDASE 25-RELATED"/>
    <property type="match status" value="1"/>
</dbReference>
<evidence type="ECO:0000256" key="12">
    <source>
        <dbReference type="ARBA" id="ARBA00023157"/>
    </source>
</evidence>
<dbReference type="FunFam" id="1.10.420.10:FF:000008">
    <property type="entry name" value="Peroxidase"/>
    <property type="match status" value="1"/>
</dbReference>
<evidence type="ECO:0000256" key="13">
    <source>
        <dbReference type="ARBA" id="ARBA00023180"/>
    </source>
</evidence>
<dbReference type="PROSITE" id="PS50873">
    <property type="entry name" value="PEROXIDASE_4"/>
    <property type="match status" value="1"/>
</dbReference>
<dbReference type="SMR" id="A0A8T3APD1"/>
<feature type="active site" description="Proton acceptor" evidence="15">
    <location>
        <position position="64"/>
    </location>
</feature>
<dbReference type="GO" id="GO:0046872">
    <property type="term" value="F:metal ion binding"/>
    <property type="evidence" value="ECO:0007669"/>
    <property type="project" value="UniProtKB-UniRule"/>
</dbReference>
<feature type="disulfide bond" evidence="18">
    <location>
        <begin position="66"/>
        <end position="71"/>
    </location>
</feature>
<comment type="similarity">
    <text evidence="3">Belongs to the peroxidase family. Ascorbate peroxidase subfamily.</text>
</comment>
<dbReference type="GO" id="GO:0006979">
    <property type="term" value="P:response to oxidative stress"/>
    <property type="evidence" value="ECO:0007669"/>
    <property type="project" value="UniProtKB-UniRule"/>
</dbReference>
<dbReference type="InterPro" id="IPR033905">
    <property type="entry name" value="Secretory_peroxidase"/>
</dbReference>
<dbReference type="PROSITE" id="PS00435">
    <property type="entry name" value="PEROXIDASE_1"/>
    <property type="match status" value="1"/>
</dbReference>
<evidence type="ECO:0000259" key="20">
    <source>
        <dbReference type="PROSITE" id="PS50873"/>
    </source>
</evidence>
<keyword evidence="10 19" id="KW-0560">Oxidoreductase</keyword>
<dbReference type="InterPro" id="IPR010255">
    <property type="entry name" value="Haem_peroxidase_sf"/>
</dbReference>
<dbReference type="SUPFAM" id="SSF48113">
    <property type="entry name" value="Heme-dependent peroxidases"/>
    <property type="match status" value="1"/>
</dbReference>
<proteinExistence type="inferred from homology"/>
<dbReference type="GO" id="GO:0042744">
    <property type="term" value="P:hydrogen peroxide catabolic process"/>
    <property type="evidence" value="ECO:0007669"/>
    <property type="project" value="UniProtKB-KW"/>
</dbReference>
<evidence type="ECO:0000256" key="17">
    <source>
        <dbReference type="PIRSR" id="PIRSR600823-4"/>
    </source>
</evidence>
<dbReference type="Gene3D" id="1.10.420.10">
    <property type="entry name" value="Peroxidase, domain 2"/>
    <property type="match status" value="1"/>
</dbReference>
<keyword evidence="9 16" id="KW-0106">Calcium</keyword>
<evidence type="ECO:0000313" key="21">
    <source>
        <dbReference type="EMBL" id="KAI0497864.1"/>
    </source>
</evidence>
<evidence type="ECO:0000256" key="19">
    <source>
        <dbReference type="RuleBase" id="RU362060"/>
    </source>
</evidence>
<keyword evidence="13" id="KW-0325">Glycoprotein</keyword>